<evidence type="ECO:0000256" key="1">
    <source>
        <dbReference type="SAM" id="MobiDB-lite"/>
    </source>
</evidence>
<protein>
    <recommendedName>
        <fullName evidence="4">FCD domain-containing protein</fullName>
    </recommendedName>
</protein>
<feature type="region of interest" description="Disordered" evidence="1">
    <location>
        <begin position="1"/>
        <end position="32"/>
    </location>
</feature>
<comment type="caution">
    <text evidence="2">The sequence shown here is derived from an EMBL/GenBank/DDBJ whole genome shotgun (WGS) entry which is preliminary data.</text>
</comment>
<feature type="compositionally biased region" description="Basic residues" evidence="1">
    <location>
        <begin position="15"/>
        <end position="25"/>
    </location>
</feature>
<reference evidence="2 3" key="1">
    <citation type="journal article" date="2019" name="Int. J. Syst. Evol. Microbiol.">
        <title>The Global Catalogue of Microorganisms (GCM) 10K type strain sequencing project: providing services to taxonomists for standard genome sequencing and annotation.</title>
        <authorList>
            <consortium name="The Broad Institute Genomics Platform"/>
            <consortium name="The Broad Institute Genome Sequencing Center for Infectious Disease"/>
            <person name="Wu L."/>
            <person name="Ma J."/>
        </authorList>
    </citation>
    <scope>NUCLEOTIDE SEQUENCE [LARGE SCALE GENOMIC DNA]</scope>
    <source>
        <strain evidence="2 3">JCM 16221</strain>
    </source>
</reference>
<evidence type="ECO:0000313" key="2">
    <source>
        <dbReference type="EMBL" id="GAA2352312.1"/>
    </source>
</evidence>
<evidence type="ECO:0000313" key="3">
    <source>
        <dbReference type="Proteomes" id="UP001501218"/>
    </source>
</evidence>
<dbReference type="EMBL" id="BAAARA010000010">
    <property type="protein sequence ID" value="GAA2352312.1"/>
    <property type="molecule type" value="Genomic_DNA"/>
</dbReference>
<gene>
    <name evidence="2" type="ORF">GCM10009854_32850</name>
</gene>
<keyword evidence="3" id="KW-1185">Reference proteome</keyword>
<sequence length="99" mass="10652">MHQAADRRGPGLPGRLHRGPGRTRPTRGVLPLTATADAGDIARHARLLEIVETGEPEALLAELATHRVLDGIEDAVDEHTDAALARLDGQRDNRKDDPA</sequence>
<evidence type="ECO:0008006" key="4">
    <source>
        <dbReference type="Google" id="ProtNLM"/>
    </source>
</evidence>
<accession>A0ABN3GI76</accession>
<organism evidence="2 3">
    <name type="scientific">Saccharopolyspora halophila</name>
    <dbReference type="NCBI Taxonomy" id="405551"/>
    <lineage>
        <taxon>Bacteria</taxon>
        <taxon>Bacillati</taxon>
        <taxon>Actinomycetota</taxon>
        <taxon>Actinomycetes</taxon>
        <taxon>Pseudonocardiales</taxon>
        <taxon>Pseudonocardiaceae</taxon>
        <taxon>Saccharopolyspora</taxon>
    </lineage>
</organism>
<proteinExistence type="predicted"/>
<dbReference type="Proteomes" id="UP001501218">
    <property type="component" value="Unassembled WGS sequence"/>
</dbReference>
<name>A0ABN3GI76_9PSEU</name>